<comment type="caution">
    <text evidence="2">The sequence shown here is derived from an EMBL/GenBank/DDBJ whole genome shotgun (WGS) entry which is preliminary data.</text>
</comment>
<gene>
    <name evidence="2" type="ORF">SBOR_0135</name>
</gene>
<dbReference type="EMBL" id="AYSA01000005">
    <property type="protein sequence ID" value="ESZ99472.1"/>
    <property type="molecule type" value="Genomic_DNA"/>
</dbReference>
<proteinExistence type="predicted"/>
<feature type="compositionally biased region" description="Polar residues" evidence="1">
    <location>
        <begin position="287"/>
        <end position="298"/>
    </location>
</feature>
<feature type="compositionally biased region" description="Basic residues" evidence="1">
    <location>
        <begin position="446"/>
        <end position="464"/>
    </location>
</feature>
<dbReference type="OrthoDB" id="3547228at2759"/>
<protein>
    <submittedName>
        <fullName evidence="2">Uncharacterized protein</fullName>
    </submittedName>
</protein>
<feature type="compositionally biased region" description="Polar residues" evidence="1">
    <location>
        <begin position="306"/>
        <end position="335"/>
    </location>
</feature>
<evidence type="ECO:0000256" key="1">
    <source>
        <dbReference type="SAM" id="MobiDB-lite"/>
    </source>
</evidence>
<name>W9CRQ7_SCLBF</name>
<feature type="compositionally biased region" description="Polar residues" evidence="1">
    <location>
        <begin position="394"/>
        <end position="419"/>
    </location>
</feature>
<dbReference type="AlphaFoldDB" id="W9CRQ7"/>
<organism evidence="2 3">
    <name type="scientific">Sclerotinia borealis (strain F-4128)</name>
    <dbReference type="NCBI Taxonomy" id="1432307"/>
    <lineage>
        <taxon>Eukaryota</taxon>
        <taxon>Fungi</taxon>
        <taxon>Dikarya</taxon>
        <taxon>Ascomycota</taxon>
        <taxon>Pezizomycotina</taxon>
        <taxon>Leotiomycetes</taxon>
        <taxon>Helotiales</taxon>
        <taxon>Sclerotiniaceae</taxon>
        <taxon>Sclerotinia</taxon>
    </lineage>
</organism>
<sequence length="526" mass="58203">MMGNDQIPDWCIKMANSGAKEKEKAREQQIRTQLAQLAQLQAQIEERREASTPSRIPEQIFLKPLHADPAHHLELLSVLMFRTRFSEIPMHEQNLHTKGLMGVPLLEMFGKMYLERICWEYGVEFGKLQSLVDELWVSKVFSPMSCWMKELRRYTDEDVESDRFRKAVGLWDSRIYKASSGDEVGKFTTAQSRTLQWLDTQTKSNVPDQQQQPNRQLVSPPKPKPKLSLQNASGAGPKAAPTGSHKQLPPKSSMSKIVSGFSRHGGPKNIYNPSVLRRPKAPLVPSHISTQPQSTHRQYSARLRSGTANSSKQDTTNRHLSVSTSDVSRTGSSGSFKHPQSKHNNSAVESRPGIVSADSHRPDTINSHSSNVTFDACFDGEPMDIDMAPHTNRANASLVPSHNSAGSTQSNVKLGSKSGSGVARSSRRDHAHSRSSAVTSAIHDMRSKRSGIVKRLRRSRRSLSGKKNCGGSVEGLGVSTMKEAEVLNSDRAVSISTVQDVWESLFLCLGQPSLGLIAFGWDGWHV</sequence>
<dbReference type="HOGENOM" id="CLU_517918_0_0_1"/>
<evidence type="ECO:0000313" key="2">
    <source>
        <dbReference type="EMBL" id="ESZ99472.1"/>
    </source>
</evidence>
<dbReference type="Proteomes" id="UP000019487">
    <property type="component" value="Unassembled WGS sequence"/>
</dbReference>
<feature type="region of interest" description="Disordered" evidence="1">
    <location>
        <begin position="204"/>
        <end position="371"/>
    </location>
</feature>
<feature type="compositionally biased region" description="Polar residues" evidence="1">
    <location>
        <begin position="204"/>
        <end position="217"/>
    </location>
</feature>
<keyword evidence="3" id="KW-1185">Reference proteome</keyword>
<reference evidence="2 3" key="1">
    <citation type="journal article" date="2014" name="Genome Announc.">
        <title>Draft genome sequence of Sclerotinia borealis, a psychrophilic plant pathogenic fungus.</title>
        <authorList>
            <person name="Mardanov A.V."/>
            <person name="Beletsky A.V."/>
            <person name="Kadnikov V.V."/>
            <person name="Ignatov A.N."/>
            <person name="Ravin N.V."/>
        </authorList>
    </citation>
    <scope>NUCLEOTIDE SEQUENCE [LARGE SCALE GENOMIC DNA]</scope>
    <source>
        <strain evidence="3">F-4157</strain>
    </source>
</reference>
<feature type="region of interest" description="Disordered" evidence="1">
    <location>
        <begin position="394"/>
        <end position="469"/>
    </location>
</feature>
<evidence type="ECO:0000313" key="3">
    <source>
        <dbReference type="Proteomes" id="UP000019487"/>
    </source>
</evidence>
<accession>W9CRQ7</accession>